<dbReference type="OrthoDB" id="408631at2759"/>
<dbReference type="AlphaFoldDB" id="A0A0C3H295"/>
<gene>
    <name evidence="4" type="ORF">OIDMADRAFT_170361</name>
</gene>
<organism evidence="4 5">
    <name type="scientific">Oidiodendron maius (strain Zn)</name>
    <dbReference type="NCBI Taxonomy" id="913774"/>
    <lineage>
        <taxon>Eukaryota</taxon>
        <taxon>Fungi</taxon>
        <taxon>Dikarya</taxon>
        <taxon>Ascomycota</taxon>
        <taxon>Pezizomycotina</taxon>
        <taxon>Leotiomycetes</taxon>
        <taxon>Leotiomycetes incertae sedis</taxon>
        <taxon>Myxotrichaceae</taxon>
        <taxon>Oidiodendron</taxon>
    </lineage>
</organism>
<feature type="domain" description="Alpha/beta hydrolase fold-3" evidence="3">
    <location>
        <begin position="61"/>
        <end position="262"/>
    </location>
</feature>
<keyword evidence="1" id="KW-0378">Hydrolase</keyword>
<sequence>MSVLTYIRLKAIAAVLRLWITAIPPPKTDGILQIPSRDKGRTIKAHVYKPSNPQPGPSPILLNFHGSGFILPLHGGDQIYCRQIAENTPYTVLDCAYRLGPEYPFPAAPNDVEDAVKYVLSRPEEYDLTHVSIGGFSAGANMSLALSSAVFPTETFRSVLAFYPPTNLSTDPYNRVQPEPAPTNIPPWVVSVFNDCYFGGQDPKQPLLSPLFIDAAKFPDNILIITCGQDPLAFEGEELAEKLKDGKRHVVSQRIPGVGHAWDKRVEAGSVAEKKRDEAYALAIEMLKR</sequence>
<name>A0A0C3H295_OIDMZ</name>
<dbReference type="EMBL" id="KN832884">
    <property type="protein sequence ID" value="KIM96616.1"/>
    <property type="molecule type" value="Genomic_DNA"/>
</dbReference>
<dbReference type="Proteomes" id="UP000054321">
    <property type="component" value="Unassembled WGS sequence"/>
</dbReference>
<dbReference type="STRING" id="913774.A0A0C3H295"/>
<dbReference type="InterPro" id="IPR029058">
    <property type="entry name" value="AB_hydrolase_fold"/>
</dbReference>
<evidence type="ECO:0000256" key="2">
    <source>
        <dbReference type="SAM" id="SignalP"/>
    </source>
</evidence>
<keyword evidence="5" id="KW-1185">Reference proteome</keyword>
<dbReference type="Pfam" id="PF07859">
    <property type="entry name" value="Abhydrolase_3"/>
    <property type="match status" value="1"/>
</dbReference>
<reference evidence="4 5" key="1">
    <citation type="submission" date="2014-04" db="EMBL/GenBank/DDBJ databases">
        <authorList>
            <consortium name="DOE Joint Genome Institute"/>
            <person name="Kuo A."/>
            <person name="Martino E."/>
            <person name="Perotto S."/>
            <person name="Kohler A."/>
            <person name="Nagy L.G."/>
            <person name="Floudas D."/>
            <person name="Copeland A."/>
            <person name="Barry K.W."/>
            <person name="Cichocki N."/>
            <person name="Veneault-Fourrey C."/>
            <person name="LaButti K."/>
            <person name="Lindquist E.A."/>
            <person name="Lipzen A."/>
            <person name="Lundell T."/>
            <person name="Morin E."/>
            <person name="Murat C."/>
            <person name="Sun H."/>
            <person name="Tunlid A."/>
            <person name="Henrissat B."/>
            <person name="Grigoriev I.V."/>
            <person name="Hibbett D.S."/>
            <person name="Martin F."/>
            <person name="Nordberg H.P."/>
            <person name="Cantor M.N."/>
            <person name="Hua S.X."/>
        </authorList>
    </citation>
    <scope>NUCLEOTIDE SEQUENCE [LARGE SCALE GENOMIC DNA]</scope>
    <source>
        <strain evidence="4 5">Zn</strain>
    </source>
</reference>
<keyword evidence="2" id="KW-0732">Signal</keyword>
<evidence type="ECO:0000256" key="1">
    <source>
        <dbReference type="ARBA" id="ARBA00022801"/>
    </source>
</evidence>
<dbReference type="HOGENOM" id="CLU_012494_3_0_1"/>
<dbReference type="Gene3D" id="3.40.50.1820">
    <property type="entry name" value="alpha/beta hydrolase"/>
    <property type="match status" value="1"/>
</dbReference>
<protein>
    <recommendedName>
        <fullName evidence="3">Alpha/beta hydrolase fold-3 domain-containing protein</fullName>
    </recommendedName>
</protein>
<dbReference type="PANTHER" id="PTHR48081">
    <property type="entry name" value="AB HYDROLASE SUPERFAMILY PROTEIN C4A8.06C"/>
    <property type="match status" value="1"/>
</dbReference>
<dbReference type="InterPro" id="IPR050300">
    <property type="entry name" value="GDXG_lipolytic_enzyme"/>
</dbReference>
<feature type="signal peptide" evidence="2">
    <location>
        <begin position="1"/>
        <end position="30"/>
    </location>
</feature>
<dbReference type="GO" id="GO:0016787">
    <property type="term" value="F:hydrolase activity"/>
    <property type="evidence" value="ECO:0007669"/>
    <property type="project" value="UniProtKB-KW"/>
</dbReference>
<dbReference type="SUPFAM" id="SSF53474">
    <property type="entry name" value="alpha/beta-Hydrolases"/>
    <property type="match status" value="1"/>
</dbReference>
<dbReference type="PANTHER" id="PTHR48081:SF3">
    <property type="entry name" value="ALPHA_BETA HYDROLASE FOLD-3 DOMAIN-CONTAINING PROTEIN"/>
    <property type="match status" value="1"/>
</dbReference>
<accession>A0A0C3H295</accession>
<dbReference type="InParanoid" id="A0A0C3H295"/>
<evidence type="ECO:0000313" key="5">
    <source>
        <dbReference type="Proteomes" id="UP000054321"/>
    </source>
</evidence>
<feature type="chain" id="PRO_5002178009" description="Alpha/beta hydrolase fold-3 domain-containing protein" evidence="2">
    <location>
        <begin position="31"/>
        <end position="289"/>
    </location>
</feature>
<evidence type="ECO:0000259" key="3">
    <source>
        <dbReference type="Pfam" id="PF07859"/>
    </source>
</evidence>
<proteinExistence type="predicted"/>
<evidence type="ECO:0000313" key="4">
    <source>
        <dbReference type="EMBL" id="KIM96616.1"/>
    </source>
</evidence>
<reference evidence="5" key="2">
    <citation type="submission" date="2015-01" db="EMBL/GenBank/DDBJ databases">
        <title>Evolutionary Origins and Diversification of the Mycorrhizal Mutualists.</title>
        <authorList>
            <consortium name="DOE Joint Genome Institute"/>
            <consortium name="Mycorrhizal Genomics Consortium"/>
            <person name="Kohler A."/>
            <person name="Kuo A."/>
            <person name="Nagy L.G."/>
            <person name="Floudas D."/>
            <person name="Copeland A."/>
            <person name="Barry K.W."/>
            <person name="Cichocki N."/>
            <person name="Veneault-Fourrey C."/>
            <person name="LaButti K."/>
            <person name="Lindquist E.A."/>
            <person name="Lipzen A."/>
            <person name="Lundell T."/>
            <person name="Morin E."/>
            <person name="Murat C."/>
            <person name="Riley R."/>
            <person name="Ohm R."/>
            <person name="Sun H."/>
            <person name="Tunlid A."/>
            <person name="Henrissat B."/>
            <person name="Grigoriev I.V."/>
            <person name="Hibbett D.S."/>
            <person name="Martin F."/>
        </authorList>
    </citation>
    <scope>NUCLEOTIDE SEQUENCE [LARGE SCALE GENOMIC DNA]</scope>
    <source>
        <strain evidence="5">Zn</strain>
    </source>
</reference>
<dbReference type="InterPro" id="IPR013094">
    <property type="entry name" value="AB_hydrolase_3"/>
</dbReference>